<evidence type="ECO:0000313" key="8">
    <source>
        <dbReference type="RefSeq" id="XP_007426084.1"/>
    </source>
</evidence>
<dbReference type="InterPro" id="IPR007051">
    <property type="entry name" value="CHORD_dom"/>
</dbReference>
<evidence type="ECO:0000313" key="7">
    <source>
        <dbReference type="Proteomes" id="UP000695026"/>
    </source>
</evidence>
<keyword evidence="2" id="KW-0677">Repeat</keyword>
<feature type="domain" description="CS" evidence="5">
    <location>
        <begin position="225"/>
        <end position="314"/>
    </location>
</feature>
<evidence type="ECO:0000259" key="5">
    <source>
        <dbReference type="PROSITE" id="PS51203"/>
    </source>
</evidence>
<evidence type="ECO:0000256" key="3">
    <source>
        <dbReference type="ARBA" id="ARBA00022833"/>
    </source>
</evidence>
<dbReference type="AlphaFoldDB" id="A0A9F2NQH6"/>
<keyword evidence="1" id="KW-0479">Metal-binding</keyword>
<keyword evidence="7" id="KW-1185">Reference proteome</keyword>
<feature type="region of interest" description="Disordered" evidence="4">
    <location>
        <begin position="64"/>
        <end position="83"/>
    </location>
</feature>
<dbReference type="PANTHER" id="PTHR46983:SF2">
    <property type="entry name" value="INTEGRIN SUBUNIT BETA 1 BINDING PROTEIN 2"/>
    <property type="match status" value="1"/>
</dbReference>
<dbReference type="PANTHER" id="PTHR46983">
    <property type="entry name" value="CYSTEINE AND HISTIDINE-RICH DOMAIN-CONTAINING PROTEIN 1"/>
    <property type="match status" value="1"/>
</dbReference>
<keyword evidence="3" id="KW-0862">Zinc</keyword>
<sequence>MALLCYRKGCGQRFDPERNTQDACLHHPGFPIFHDALKGWSCCKKRTTDFSEFLSIKGCTKGYHSNEKLPEPEEASAQPKPKMGTEVLVQGPKSAERLQQERPSSDEPKQPLSLKVAQALQQVLEKLDTSPATPPAPHGSASPGDDSEVSTSTACKNAGCQAIYQGERSKMETCLFHPGVPVFHEGMKFWSCCRIKTTDFAAFLEQKGCRRGKHTWVKKQEDKKLVSCRQDWHQTSSQVVVTIYAKTPLPHLSSIQASRTVLDIRVVFEGDKMFQAQLDLWGVINVEKSFANLLPSKVEIALKKESPVTWARLEQLQSRGEALQHYNADAAAGSSPEAQGGPSDESDDSLSWSEEESEDGGGSQAAAGRS</sequence>
<dbReference type="Pfam" id="PF04968">
    <property type="entry name" value="CHORD"/>
    <property type="match status" value="2"/>
</dbReference>
<dbReference type="InterPro" id="IPR007052">
    <property type="entry name" value="CS_dom"/>
</dbReference>
<dbReference type="Pfam" id="PF04969">
    <property type="entry name" value="CS"/>
    <property type="match status" value="1"/>
</dbReference>
<dbReference type="PROSITE" id="PS51401">
    <property type="entry name" value="CHORD"/>
    <property type="match status" value="2"/>
</dbReference>
<dbReference type="FunFam" id="4.10.1130.20:FF:000001">
    <property type="entry name" value="Cysteine and histidine-rich domain-containing protein 1"/>
    <property type="match status" value="1"/>
</dbReference>
<dbReference type="CTD" id="26548"/>
<gene>
    <name evidence="8" type="primary">ITGB1BP2</name>
</gene>
<evidence type="ECO:0000256" key="1">
    <source>
        <dbReference type="ARBA" id="ARBA00022723"/>
    </source>
</evidence>
<evidence type="ECO:0000256" key="4">
    <source>
        <dbReference type="SAM" id="MobiDB-lite"/>
    </source>
</evidence>
<dbReference type="GeneID" id="103059809"/>
<protein>
    <submittedName>
        <fullName evidence="8">Integrin beta-1-binding protein 2</fullName>
    </submittedName>
</protein>
<dbReference type="RefSeq" id="XP_007426084.1">
    <property type="nucleotide sequence ID" value="XM_007426022.3"/>
</dbReference>
<feature type="domain" description="CHORD" evidence="6">
    <location>
        <begin position="155"/>
        <end position="214"/>
    </location>
</feature>
<name>A0A9F2NQH6_PYTBI</name>
<proteinExistence type="predicted"/>
<feature type="region of interest" description="Disordered" evidence="4">
    <location>
        <begin position="324"/>
        <end position="370"/>
    </location>
</feature>
<feature type="domain" description="CHORD" evidence="6">
    <location>
        <begin position="5"/>
        <end position="64"/>
    </location>
</feature>
<keyword evidence="8" id="KW-0401">Integrin</keyword>
<accession>A0A9F2NQH6</accession>
<dbReference type="CDD" id="cd06488">
    <property type="entry name" value="p23_melusin_like"/>
    <property type="match status" value="1"/>
</dbReference>
<dbReference type="SUPFAM" id="SSF49764">
    <property type="entry name" value="HSP20-like chaperones"/>
    <property type="match status" value="1"/>
</dbReference>
<feature type="region of interest" description="Disordered" evidence="4">
    <location>
        <begin position="129"/>
        <end position="151"/>
    </location>
</feature>
<dbReference type="OMA" id="KHRWVAK"/>
<dbReference type="KEGG" id="pbi:103059809"/>
<dbReference type="Gene3D" id="2.60.40.790">
    <property type="match status" value="1"/>
</dbReference>
<dbReference type="GO" id="GO:0007229">
    <property type="term" value="P:integrin-mediated signaling pathway"/>
    <property type="evidence" value="ECO:0007669"/>
    <property type="project" value="UniProtKB-KW"/>
</dbReference>
<evidence type="ECO:0000259" key="6">
    <source>
        <dbReference type="PROSITE" id="PS51401"/>
    </source>
</evidence>
<feature type="compositionally biased region" description="Acidic residues" evidence="4">
    <location>
        <begin position="344"/>
        <end position="359"/>
    </location>
</feature>
<organism evidence="7 8">
    <name type="scientific">Python bivittatus</name>
    <name type="common">Burmese python</name>
    <name type="synonym">Python molurus bivittatus</name>
    <dbReference type="NCBI Taxonomy" id="176946"/>
    <lineage>
        <taxon>Eukaryota</taxon>
        <taxon>Metazoa</taxon>
        <taxon>Chordata</taxon>
        <taxon>Craniata</taxon>
        <taxon>Vertebrata</taxon>
        <taxon>Euteleostomi</taxon>
        <taxon>Lepidosauria</taxon>
        <taxon>Squamata</taxon>
        <taxon>Bifurcata</taxon>
        <taxon>Unidentata</taxon>
        <taxon>Episquamata</taxon>
        <taxon>Toxicofera</taxon>
        <taxon>Serpentes</taxon>
        <taxon>Henophidia</taxon>
        <taxon>Pythonidae</taxon>
        <taxon>Python</taxon>
    </lineage>
</organism>
<dbReference type="PROSITE" id="PS51203">
    <property type="entry name" value="CS"/>
    <property type="match status" value="1"/>
</dbReference>
<dbReference type="InterPro" id="IPR039790">
    <property type="entry name" value="CHRD1"/>
</dbReference>
<evidence type="ECO:0000256" key="2">
    <source>
        <dbReference type="ARBA" id="ARBA00022737"/>
    </source>
</evidence>
<dbReference type="OrthoDB" id="10261079at2759"/>
<reference evidence="8" key="1">
    <citation type="submission" date="2025-08" db="UniProtKB">
        <authorList>
            <consortium name="RefSeq"/>
        </authorList>
    </citation>
    <scope>IDENTIFICATION</scope>
    <source>
        <tissue evidence="8">Liver</tissue>
    </source>
</reference>
<dbReference type="InterPro" id="IPR008978">
    <property type="entry name" value="HSP20-like_chaperone"/>
</dbReference>
<dbReference type="GO" id="GO:0046872">
    <property type="term" value="F:metal ion binding"/>
    <property type="evidence" value="ECO:0007669"/>
    <property type="project" value="UniProtKB-KW"/>
</dbReference>
<dbReference type="Gene3D" id="4.10.1130.20">
    <property type="match status" value="2"/>
</dbReference>
<dbReference type="Proteomes" id="UP000695026">
    <property type="component" value="Unplaced"/>
</dbReference>